<protein>
    <submittedName>
        <fullName evidence="2">Uncharacterized protein</fullName>
    </submittedName>
</protein>
<dbReference type="Proteomes" id="UP001164286">
    <property type="component" value="Unassembled WGS sequence"/>
</dbReference>
<accession>A0AA38HCD5</accession>
<comment type="caution">
    <text evidence="2">The sequence shown here is derived from an EMBL/GenBank/DDBJ whole genome shotgun (WGS) entry which is preliminary data.</text>
</comment>
<organism evidence="2 3">
    <name type="scientific">Dioszegia hungarica</name>
    <dbReference type="NCBI Taxonomy" id="4972"/>
    <lineage>
        <taxon>Eukaryota</taxon>
        <taxon>Fungi</taxon>
        <taxon>Dikarya</taxon>
        <taxon>Basidiomycota</taxon>
        <taxon>Agaricomycotina</taxon>
        <taxon>Tremellomycetes</taxon>
        <taxon>Tremellales</taxon>
        <taxon>Bulleribasidiaceae</taxon>
        <taxon>Dioszegia</taxon>
    </lineage>
</organism>
<feature type="region of interest" description="Disordered" evidence="1">
    <location>
        <begin position="305"/>
        <end position="326"/>
    </location>
</feature>
<dbReference type="GeneID" id="77732760"/>
<evidence type="ECO:0000256" key="1">
    <source>
        <dbReference type="SAM" id="MobiDB-lite"/>
    </source>
</evidence>
<dbReference type="RefSeq" id="XP_052946756.1">
    <property type="nucleotide sequence ID" value="XM_053093555.1"/>
</dbReference>
<gene>
    <name evidence="2" type="ORF">MKK02DRAFT_45687</name>
</gene>
<feature type="region of interest" description="Disordered" evidence="1">
    <location>
        <begin position="155"/>
        <end position="175"/>
    </location>
</feature>
<evidence type="ECO:0000313" key="2">
    <source>
        <dbReference type="EMBL" id="KAI9636979.1"/>
    </source>
</evidence>
<dbReference type="EMBL" id="JAKWFO010000005">
    <property type="protein sequence ID" value="KAI9636979.1"/>
    <property type="molecule type" value="Genomic_DNA"/>
</dbReference>
<feature type="compositionally biased region" description="Basic and acidic residues" evidence="1">
    <location>
        <begin position="312"/>
        <end position="326"/>
    </location>
</feature>
<proteinExistence type="predicted"/>
<dbReference type="AlphaFoldDB" id="A0AA38HCD5"/>
<name>A0AA38HCD5_9TREE</name>
<sequence>MTDGMEVDEQAETSKAGAKRMRQLLNPAKLGRPSRSAIHPTTSHLIYPSPSLTVAGHLLTPLFASRAPRPLPTPPVLTPGRELSISPTGDWATIFHPNPPIPNQASEGGTLAIYPSSILSPISTPTAPSAIPLATFPLPNDVLAIHHLYQPRPHLPPPHHRAKARGPAPPAEYDASQGPALVVLTPTSLILLHPQATGSASPAYMVGMLTCPLHTRWHASPGGSMPPDTGWRVERGWMNAVGGDEGVWVGWGRKGEVGVIRAEVGMVDGKPFLRTTPMPALPAVSAGLSGPRSVQGISFFPVPSELPVSPRQESEENDKMDGADKQPKGYLVGAALIISDSGSAASRSGTTRIEVVGFERREVELVEGFNEIGGFAETDPVTKSWDWYTMPQLIRTSRSPTGASTIITSLVPLSDVPPHTLALAVVQNQDGTKVVHLDLCPDGSGSEWRILGDGIMLDLDDGEDEVELVPGQAVQRGLKGIVAVVTGEGTKLVIMPSLQTDSEDAERKEGERDGEEDEVAMGVVLAIRQGVSYADVIRSAFGMVDKDDRSDLGHRILRRAYDIMQDDLGVDEGVELHRLQVAVYGQVKDERKSTSAELVHLYEASRLFDLCAHPAPTGIAFDLDTVWSLLPVVEWTMSVLAATFRSVVLYKGSSAWSPNPIAGEITDYSSSRLLYVLHSEIRQLVSRLLSQIQALKGFLGTLEEAILQPPSRYMPAGRQRDARATVLAKERGRDLGVREGVDVELWGKALEAIEDPADLDVSVYTTAYLTLNPGGLLSLPTTTPILDALPSPSSLLLADTASSGGQLYDAITLEPLPMGSGIRCNRCAWNTASLGSDFGLGLGMSMGMDAGMGDTAGRGEGWAGYLGWRRDREAGCGCGGTWVREGTVGSGPP</sequence>
<evidence type="ECO:0000313" key="3">
    <source>
        <dbReference type="Proteomes" id="UP001164286"/>
    </source>
</evidence>
<reference evidence="2" key="1">
    <citation type="journal article" date="2022" name="G3 (Bethesda)">
        <title>High quality genome of the basidiomycete yeast Dioszegia hungarica PDD-24b-2 isolated from cloud water.</title>
        <authorList>
            <person name="Jarrige D."/>
            <person name="Haridas S."/>
            <person name="Bleykasten-Grosshans C."/>
            <person name="Joly M."/>
            <person name="Nadalig T."/>
            <person name="Sancelme M."/>
            <person name="Vuilleumier S."/>
            <person name="Grigoriev I.V."/>
            <person name="Amato P."/>
            <person name="Bringel F."/>
        </authorList>
    </citation>
    <scope>NUCLEOTIDE SEQUENCE</scope>
    <source>
        <strain evidence="2">PDD-24b-2</strain>
    </source>
</reference>
<keyword evidence="3" id="KW-1185">Reference proteome</keyword>